<evidence type="ECO:0000313" key="1">
    <source>
        <dbReference type="EMBL" id="GGD07286.1"/>
    </source>
</evidence>
<proteinExistence type="predicted"/>
<evidence type="ECO:0000313" key="2">
    <source>
        <dbReference type="Proteomes" id="UP000638188"/>
    </source>
</evidence>
<protein>
    <submittedName>
        <fullName evidence="1">Uncharacterized protein</fullName>
    </submittedName>
</protein>
<dbReference type="EMBL" id="BMFF01000006">
    <property type="protein sequence ID" value="GGD07286.1"/>
    <property type="molecule type" value="Genomic_DNA"/>
</dbReference>
<keyword evidence="2" id="KW-1185">Reference proteome</keyword>
<gene>
    <name evidence="1" type="ORF">GCM10007418_27880</name>
</gene>
<sequence length="63" mass="7119">MTNLAEFRAAERKLAQQLAQLETMKQDAGLQAEMAFNEELRTLMDSYDYSPAKVLAILRSAPE</sequence>
<name>A0ABQ1PYR9_9GAMM</name>
<accession>A0ABQ1PYR9</accession>
<dbReference type="RefSeq" id="WP_150278816.1">
    <property type="nucleotide sequence ID" value="NZ_BMFF01000006.1"/>
</dbReference>
<organism evidence="1 2">
    <name type="scientific">Halopseudomonas salina</name>
    <dbReference type="NCBI Taxonomy" id="1323744"/>
    <lineage>
        <taxon>Bacteria</taxon>
        <taxon>Pseudomonadati</taxon>
        <taxon>Pseudomonadota</taxon>
        <taxon>Gammaproteobacteria</taxon>
        <taxon>Pseudomonadales</taxon>
        <taxon>Pseudomonadaceae</taxon>
        <taxon>Halopseudomonas</taxon>
    </lineage>
</organism>
<comment type="caution">
    <text evidence="1">The sequence shown here is derived from an EMBL/GenBank/DDBJ whole genome shotgun (WGS) entry which is preliminary data.</text>
</comment>
<reference evidence="2" key="1">
    <citation type="journal article" date="2019" name="Int. J. Syst. Evol. Microbiol.">
        <title>The Global Catalogue of Microorganisms (GCM) 10K type strain sequencing project: providing services to taxonomists for standard genome sequencing and annotation.</title>
        <authorList>
            <consortium name="The Broad Institute Genomics Platform"/>
            <consortium name="The Broad Institute Genome Sequencing Center for Infectious Disease"/>
            <person name="Wu L."/>
            <person name="Ma J."/>
        </authorList>
    </citation>
    <scope>NUCLEOTIDE SEQUENCE [LARGE SCALE GENOMIC DNA]</scope>
    <source>
        <strain evidence="2">CGMCC 1.12482</strain>
    </source>
</reference>
<dbReference type="Proteomes" id="UP000638188">
    <property type="component" value="Unassembled WGS sequence"/>
</dbReference>